<feature type="compositionally biased region" description="Acidic residues" evidence="1">
    <location>
        <begin position="53"/>
        <end position="68"/>
    </location>
</feature>
<evidence type="ECO:0000313" key="3">
    <source>
        <dbReference type="Proteomes" id="UP001189429"/>
    </source>
</evidence>
<feature type="compositionally biased region" description="Basic and acidic residues" evidence="1">
    <location>
        <begin position="20"/>
        <end position="39"/>
    </location>
</feature>
<feature type="compositionally biased region" description="Polar residues" evidence="1">
    <location>
        <begin position="41"/>
        <end position="50"/>
    </location>
</feature>
<proteinExistence type="predicted"/>
<evidence type="ECO:0000313" key="2">
    <source>
        <dbReference type="EMBL" id="CAK0854977.1"/>
    </source>
</evidence>
<reference evidence="2" key="1">
    <citation type="submission" date="2023-10" db="EMBL/GenBank/DDBJ databases">
        <authorList>
            <person name="Chen Y."/>
            <person name="Shah S."/>
            <person name="Dougan E. K."/>
            <person name="Thang M."/>
            <person name="Chan C."/>
        </authorList>
    </citation>
    <scope>NUCLEOTIDE SEQUENCE [LARGE SCALE GENOMIC DNA]</scope>
</reference>
<sequence>MDRAGPPGCFQKTGIRRASCKRDLPPLRAAHENTGELKRTAPNTSTTSTQAREEEEEQEEEEEEEEEGSAGRGPRRTPASTPTPGGLAGPTLRGASARTPWQAGPGRRTGKVHRRGAGGEVRRAARSLELRELRHRALLCRRLDPTACSTRSEMIFPATTVSAAPAA</sequence>
<gene>
    <name evidence="2" type="ORF">PCOR1329_LOCUS45833</name>
</gene>
<keyword evidence="3" id="KW-1185">Reference proteome</keyword>
<accession>A0ABN9U791</accession>
<evidence type="ECO:0000256" key="1">
    <source>
        <dbReference type="SAM" id="MobiDB-lite"/>
    </source>
</evidence>
<name>A0ABN9U791_9DINO</name>
<dbReference type="EMBL" id="CAUYUJ010015507">
    <property type="protein sequence ID" value="CAK0854977.1"/>
    <property type="molecule type" value="Genomic_DNA"/>
</dbReference>
<comment type="caution">
    <text evidence="2">The sequence shown here is derived from an EMBL/GenBank/DDBJ whole genome shotgun (WGS) entry which is preliminary data.</text>
</comment>
<dbReference type="Proteomes" id="UP001189429">
    <property type="component" value="Unassembled WGS sequence"/>
</dbReference>
<organism evidence="2 3">
    <name type="scientific">Prorocentrum cordatum</name>
    <dbReference type="NCBI Taxonomy" id="2364126"/>
    <lineage>
        <taxon>Eukaryota</taxon>
        <taxon>Sar</taxon>
        <taxon>Alveolata</taxon>
        <taxon>Dinophyceae</taxon>
        <taxon>Prorocentrales</taxon>
        <taxon>Prorocentraceae</taxon>
        <taxon>Prorocentrum</taxon>
    </lineage>
</organism>
<feature type="region of interest" description="Disordered" evidence="1">
    <location>
        <begin position="1"/>
        <end position="120"/>
    </location>
</feature>
<protein>
    <submittedName>
        <fullName evidence="2">Uncharacterized protein</fullName>
    </submittedName>
</protein>